<evidence type="ECO:0000313" key="9">
    <source>
        <dbReference type="EMBL" id="MFD2629398.1"/>
    </source>
</evidence>
<keyword evidence="4 8" id="KW-0378">Hydrolase</keyword>
<sequence>MCGRYTMLADELEVLRTFDLEQDRIDNYGQSFNIAPGQNVLAIIHDGKKKRAGYLRWGLVPSWAEDEKIGYKMINARSETAHEKPSFKKLMAKKRCLIVADSFFEWQKNEHGKQPKRIRLKDRSLFAFAGLWDKWEQGGKELFTCTVLTKEANPFMQEIHHRMPIILPKDKEAEWILPQTENPASMHAFLKNIEVDDLDAYNVSTYVNTAKNNDEACVAPLA</sequence>
<dbReference type="Proteomes" id="UP001597451">
    <property type="component" value="Unassembled WGS sequence"/>
</dbReference>
<comment type="caution">
    <text evidence="9">The sequence shown here is derived from an EMBL/GenBank/DDBJ whole genome shotgun (WGS) entry which is preliminary data.</text>
</comment>
<gene>
    <name evidence="9" type="ORF">ACFSUN_11470</name>
</gene>
<keyword evidence="3" id="KW-0227">DNA damage</keyword>
<keyword evidence="10" id="KW-1185">Reference proteome</keyword>
<keyword evidence="7" id="KW-0456">Lyase</keyword>
<dbReference type="InterPro" id="IPR036590">
    <property type="entry name" value="SRAP-like"/>
</dbReference>
<dbReference type="PANTHER" id="PTHR13604:SF0">
    <property type="entry name" value="ABASIC SITE PROCESSING PROTEIN HMCES"/>
    <property type="match status" value="1"/>
</dbReference>
<evidence type="ECO:0000256" key="6">
    <source>
        <dbReference type="ARBA" id="ARBA00023125"/>
    </source>
</evidence>
<keyword evidence="6" id="KW-0238">DNA-binding</keyword>
<comment type="similarity">
    <text evidence="1 8">Belongs to the SOS response-associated peptidase family.</text>
</comment>
<protein>
    <recommendedName>
        <fullName evidence="8">Abasic site processing protein</fullName>
        <ecNumber evidence="8">3.4.-.-</ecNumber>
    </recommendedName>
</protein>
<dbReference type="InterPro" id="IPR003738">
    <property type="entry name" value="SRAP"/>
</dbReference>
<dbReference type="EMBL" id="JBHUMX010000036">
    <property type="protein sequence ID" value="MFD2629398.1"/>
    <property type="molecule type" value="Genomic_DNA"/>
</dbReference>
<keyword evidence="2 8" id="KW-0645">Protease</keyword>
<dbReference type="PANTHER" id="PTHR13604">
    <property type="entry name" value="DC12-RELATED"/>
    <property type="match status" value="1"/>
</dbReference>
<evidence type="ECO:0000256" key="5">
    <source>
        <dbReference type="ARBA" id="ARBA00023124"/>
    </source>
</evidence>
<keyword evidence="5" id="KW-0190">Covalent protein-DNA linkage</keyword>
<organism evidence="9 10">
    <name type="scientific">Oceanobacillus kapialis</name>
    <dbReference type="NCBI Taxonomy" id="481353"/>
    <lineage>
        <taxon>Bacteria</taxon>
        <taxon>Bacillati</taxon>
        <taxon>Bacillota</taxon>
        <taxon>Bacilli</taxon>
        <taxon>Bacillales</taxon>
        <taxon>Bacillaceae</taxon>
        <taxon>Oceanobacillus</taxon>
    </lineage>
</organism>
<evidence type="ECO:0000256" key="4">
    <source>
        <dbReference type="ARBA" id="ARBA00022801"/>
    </source>
</evidence>
<evidence type="ECO:0000256" key="1">
    <source>
        <dbReference type="ARBA" id="ARBA00008136"/>
    </source>
</evidence>
<dbReference type="SUPFAM" id="SSF143081">
    <property type="entry name" value="BB1717-like"/>
    <property type="match status" value="1"/>
</dbReference>
<evidence type="ECO:0000256" key="7">
    <source>
        <dbReference type="ARBA" id="ARBA00023239"/>
    </source>
</evidence>
<evidence type="ECO:0000256" key="8">
    <source>
        <dbReference type="RuleBase" id="RU364100"/>
    </source>
</evidence>
<dbReference type="Pfam" id="PF02586">
    <property type="entry name" value="SRAP"/>
    <property type="match status" value="1"/>
</dbReference>
<accession>A0ABW5Q1H0</accession>
<reference evidence="10" key="1">
    <citation type="journal article" date="2019" name="Int. J. Syst. Evol. Microbiol.">
        <title>The Global Catalogue of Microorganisms (GCM) 10K type strain sequencing project: providing services to taxonomists for standard genome sequencing and annotation.</title>
        <authorList>
            <consortium name="The Broad Institute Genomics Platform"/>
            <consortium name="The Broad Institute Genome Sequencing Center for Infectious Disease"/>
            <person name="Wu L."/>
            <person name="Ma J."/>
        </authorList>
    </citation>
    <scope>NUCLEOTIDE SEQUENCE [LARGE SCALE GENOMIC DNA]</scope>
    <source>
        <strain evidence="10">TISTR 1858</strain>
    </source>
</reference>
<evidence type="ECO:0000256" key="2">
    <source>
        <dbReference type="ARBA" id="ARBA00022670"/>
    </source>
</evidence>
<dbReference type="Gene3D" id="3.90.1680.10">
    <property type="entry name" value="SOS response associated peptidase-like"/>
    <property type="match status" value="1"/>
</dbReference>
<dbReference type="GO" id="GO:0016787">
    <property type="term" value="F:hydrolase activity"/>
    <property type="evidence" value="ECO:0007669"/>
    <property type="project" value="UniProtKB-KW"/>
</dbReference>
<dbReference type="RefSeq" id="WP_379562191.1">
    <property type="nucleotide sequence ID" value="NZ_JBHUMX010000036.1"/>
</dbReference>
<proteinExistence type="inferred from homology"/>
<name>A0ABW5Q1H0_9BACI</name>
<dbReference type="EC" id="3.4.-.-" evidence="8"/>
<evidence type="ECO:0000313" key="10">
    <source>
        <dbReference type="Proteomes" id="UP001597451"/>
    </source>
</evidence>
<evidence type="ECO:0000256" key="3">
    <source>
        <dbReference type="ARBA" id="ARBA00022763"/>
    </source>
</evidence>